<protein>
    <submittedName>
        <fullName evidence="1">Uncharacterized protein</fullName>
    </submittedName>
</protein>
<feature type="non-terminal residue" evidence="1">
    <location>
        <position position="39"/>
    </location>
</feature>
<gene>
    <name evidence="1" type="ORF">OXD698_LOCUS54386</name>
</gene>
<dbReference type="AlphaFoldDB" id="A0A820SD59"/>
<name>A0A820SD59_9BILA</name>
<evidence type="ECO:0000313" key="1">
    <source>
        <dbReference type="EMBL" id="CAF4450874.1"/>
    </source>
</evidence>
<proteinExistence type="predicted"/>
<dbReference type="Proteomes" id="UP000663844">
    <property type="component" value="Unassembled WGS sequence"/>
</dbReference>
<reference evidence="1" key="1">
    <citation type="submission" date="2021-02" db="EMBL/GenBank/DDBJ databases">
        <authorList>
            <person name="Nowell W R."/>
        </authorList>
    </citation>
    <scope>NUCLEOTIDE SEQUENCE</scope>
</reference>
<evidence type="ECO:0000313" key="2">
    <source>
        <dbReference type="Proteomes" id="UP000663844"/>
    </source>
</evidence>
<comment type="caution">
    <text evidence="1">The sequence shown here is derived from an EMBL/GenBank/DDBJ whole genome shotgun (WGS) entry which is preliminary data.</text>
</comment>
<sequence length="39" mass="4571">MISSTLPGPICWQHVSSIDDEQFVYFVRKFHSSLQIVFK</sequence>
<dbReference type="EMBL" id="CAJOAZ010032900">
    <property type="protein sequence ID" value="CAF4450874.1"/>
    <property type="molecule type" value="Genomic_DNA"/>
</dbReference>
<organism evidence="1 2">
    <name type="scientific">Adineta steineri</name>
    <dbReference type="NCBI Taxonomy" id="433720"/>
    <lineage>
        <taxon>Eukaryota</taxon>
        <taxon>Metazoa</taxon>
        <taxon>Spiralia</taxon>
        <taxon>Gnathifera</taxon>
        <taxon>Rotifera</taxon>
        <taxon>Eurotatoria</taxon>
        <taxon>Bdelloidea</taxon>
        <taxon>Adinetida</taxon>
        <taxon>Adinetidae</taxon>
        <taxon>Adineta</taxon>
    </lineage>
</organism>
<accession>A0A820SD59</accession>